<dbReference type="SUPFAM" id="SSF103473">
    <property type="entry name" value="MFS general substrate transporter"/>
    <property type="match status" value="1"/>
</dbReference>
<feature type="transmembrane region" description="Helical" evidence="6">
    <location>
        <begin position="321"/>
        <end position="347"/>
    </location>
</feature>
<comment type="caution">
    <text evidence="8">The sequence shown here is derived from an EMBL/GenBank/DDBJ whole genome shotgun (WGS) entry which is preliminary data.</text>
</comment>
<feature type="transmembrane region" description="Helical" evidence="6">
    <location>
        <begin position="270"/>
        <end position="291"/>
    </location>
</feature>
<feature type="transmembrane region" description="Helical" evidence="6">
    <location>
        <begin position="387"/>
        <end position="407"/>
    </location>
</feature>
<evidence type="ECO:0000256" key="2">
    <source>
        <dbReference type="ARBA" id="ARBA00022692"/>
    </source>
</evidence>
<proteinExistence type="predicted"/>
<dbReference type="RefSeq" id="WP_245654887.1">
    <property type="nucleotide sequence ID" value="NZ_JBEZVI010000008.1"/>
</dbReference>
<keyword evidence="9" id="KW-1185">Reference proteome</keyword>
<feature type="transmembrane region" description="Helical" evidence="6">
    <location>
        <begin position="180"/>
        <end position="200"/>
    </location>
</feature>
<feature type="transmembrane region" description="Helical" evidence="6">
    <location>
        <begin position="233"/>
        <end position="258"/>
    </location>
</feature>
<dbReference type="PANTHER" id="PTHR42910">
    <property type="entry name" value="TRANSPORTER SCO4007-RELATED"/>
    <property type="match status" value="1"/>
</dbReference>
<keyword evidence="3 6" id="KW-1133">Transmembrane helix</keyword>
<evidence type="ECO:0000256" key="3">
    <source>
        <dbReference type="ARBA" id="ARBA00022989"/>
    </source>
</evidence>
<keyword evidence="2 6" id="KW-0812">Transmembrane</keyword>
<dbReference type="Gene3D" id="1.20.1250.20">
    <property type="entry name" value="MFS general substrate transporter like domains"/>
    <property type="match status" value="1"/>
</dbReference>
<evidence type="ECO:0000256" key="5">
    <source>
        <dbReference type="SAM" id="MobiDB-lite"/>
    </source>
</evidence>
<dbReference type="InterPro" id="IPR005829">
    <property type="entry name" value="Sugar_transporter_CS"/>
</dbReference>
<dbReference type="InterPro" id="IPR020846">
    <property type="entry name" value="MFS_dom"/>
</dbReference>
<feature type="transmembrane region" description="Helical" evidence="6">
    <location>
        <begin position="298"/>
        <end position="315"/>
    </location>
</feature>
<accession>A0ABV2YZ73</accession>
<dbReference type="Pfam" id="PF07690">
    <property type="entry name" value="MFS_1"/>
    <property type="match status" value="1"/>
</dbReference>
<feature type="transmembrane region" description="Helical" evidence="6">
    <location>
        <begin position="93"/>
        <end position="126"/>
    </location>
</feature>
<feature type="transmembrane region" description="Helical" evidence="6">
    <location>
        <begin position="27"/>
        <end position="43"/>
    </location>
</feature>
<evidence type="ECO:0000256" key="4">
    <source>
        <dbReference type="ARBA" id="ARBA00023136"/>
    </source>
</evidence>
<dbReference type="InterPro" id="IPR011701">
    <property type="entry name" value="MFS"/>
</dbReference>
<dbReference type="CDD" id="cd17324">
    <property type="entry name" value="MFS_NepI_like"/>
    <property type="match status" value="1"/>
</dbReference>
<name>A0ABV2YZ73_9ACTN</name>
<dbReference type="PROSITE" id="PS00216">
    <property type="entry name" value="SUGAR_TRANSPORT_1"/>
    <property type="match status" value="1"/>
</dbReference>
<keyword evidence="4 6" id="KW-0472">Membrane</keyword>
<feature type="transmembrane region" description="Helical" evidence="6">
    <location>
        <begin position="359"/>
        <end position="381"/>
    </location>
</feature>
<feature type="compositionally biased region" description="Polar residues" evidence="5">
    <location>
        <begin position="1"/>
        <end position="12"/>
    </location>
</feature>
<reference evidence="8 9" key="1">
    <citation type="submission" date="2024-06" db="EMBL/GenBank/DDBJ databases">
        <title>The Natural Products Discovery Center: Release of the First 8490 Sequenced Strains for Exploring Actinobacteria Biosynthetic Diversity.</title>
        <authorList>
            <person name="Kalkreuter E."/>
            <person name="Kautsar S.A."/>
            <person name="Yang D."/>
            <person name="Bader C.D."/>
            <person name="Teijaro C.N."/>
            <person name="Fluegel L."/>
            <person name="Davis C.M."/>
            <person name="Simpson J.R."/>
            <person name="Lauterbach L."/>
            <person name="Steele A.D."/>
            <person name="Gui C."/>
            <person name="Meng S."/>
            <person name="Li G."/>
            <person name="Viehrig K."/>
            <person name="Ye F."/>
            <person name="Su P."/>
            <person name="Kiefer A.F."/>
            <person name="Nichols A."/>
            <person name="Cepeda A.J."/>
            <person name="Yan W."/>
            <person name="Fan B."/>
            <person name="Jiang Y."/>
            <person name="Adhikari A."/>
            <person name="Zheng C.-J."/>
            <person name="Schuster L."/>
            <person name="Cowan T.M."/>
            <person name="Smanski M.J."/>
            <person name="Chevrette M.G."/>
            <person name="De Carvalho L.P.S."/>
            <person name="Shen B."/>
        </authorList>
    </citation>
    <scope>NUCLEOTIDE SEQUENCE [LARGE SCALE GENOMIC DNA]</scope>
    <source>
        <strain evidence="8 9">NPDC033039</strain>
    </source>
</reference>
<dbReference type="InterPro" id="IPR036259">
    <property type="entry name" value="MFS_trans_sf"/>
</dbReference>
<dbReference type="EMBL" id="JBEZVI010000008">
    <property type="protein sequence ID" value="MEU3710854.1"/>
    <property type="molecule type" value="Genomic_DNA"/>
</dbReference>
<feature type="domain" description="Major facilitator superfamily (MFS) profile" evidence="7">
    <location>
        <begin position="26"/>
        <end position="411"/>
    </location>
</feature>
<evidence type="ECO:0000313" key="9">
    <source>
        <dbReference type="Proteomes" id="UP001550853"/>
    </source>
</evidence>
<sequence>MQQFTSSAQVSDGTTGGPPPLGGRSPVPLLAVAAAVTAANVYLNQPLLDAVARSFGTDAGTLGALPTVTQAGYAAGILLLVPAGDSHDRRRLILTLGWGSAAALAVCAVAPSVWCLLVAGFALGVLSPVPQLLTPLAVALADAPGGPAAGRGRIVGTVQGGLLVGVLASRAYAGALAELAGWRTVYAVSCLLTLGLMVVLRRALPQLPAAAPASGSGYRATLASLPRLWWRPVVRVVTVSGALVGVAFGAFWTTLTFLLADGHGLDPARIGLFGLVAAASAAASPSAGRLAERWGRRGATAALTGLVVVGWLVLLPGTGSLWWVIAGVIVLDVGVWGGQAATQTVLFRLDTALHNRLNTLYFTLRFLGIAAGSLCGALAWTAGGWPVVVATGCAAALAGLLVGLLPVGDADR</sequence>
<feature type="region of interest" description="Disordered" evidence="5">
    <location>
        <begin position="1"/>
        <end position="21"/>
    </location>
</feature>
<evidence type="ECO:0000313" key="8">
    <source>
        <dbReference type="EMBL" id="MEU3710854.1"/>
    </source>
</evidence>
<dbReference type="Proteomes" id="UP001550853">
    <property type="component" value="Unassembled WGS sequence"/>
</dbReference>
<organism evidence="8 9">
    <name type="scientific">Streptomyces catenulae</name>
    <dbReference type="NCBI Taxonomy" id="66875"/>
    <lineage>
        <taxon>Bacteria</taxon>
        <taxon>Bacillati</taxon>
        <taxon>Actinomycetota</taxon>
        <taxon>Actinomycetes</taxon>
        <taxon>Kitasatosporales</taxon>
        <taxon>Streptomycetaceae</taxon>
        <taxon>Streptomyces</taxon>
    </lineage>
</organism>
<evidence type="ECO:0000256" key="1">
    <source>
        <dbReference type="ARBA" id="ARBA00004651"/>
    </source>
</evidence>
<dbReference type="PROSITE" id="PS50850">
    <property type="entry name" value="MFS"/>
    <property type="match status" value="1"/>
</dbReference>
<evidence type="ECO:0000259" key="7">
    <source>
        <dbReference type="PROSITE" id="PS50850"/>
    </source>
</evidence>
<gene>
    <name evidence="8" type="ORF">AB0E61_12260</name>
</gene>
<comment type="subcellular location">
    <subcellularLocation>
        <location evidence="1">Cell membrane</location>
        <topology evidence="1">Multi-pass membrane protein</topology>
    </subcellularLocation>
</comment>
<evidence type="ECO:0000256" key="6">
    <source>
        <dbReference type="SAM" id="Phobius"/>
    </source>
</evidence>
<dbReference type="PANTHER" id="PTHR42910:SF1">
    <property type="entry name" value="MAJOR FACILITATOR SUPERFAMILY (MFS) PROFILE DOMAIN-CONTAINING PROTEIN"/>
    <property type="match status" value="1"/>
</dbReference>
<feature type="transmembrane region" description="Helical" evidence="6">
    <location>
        <begin position="63"/>
        <end position="81"/>
    </location>
</feature>
<protein>
    <submittedName>
        <fullName evidence="8">MFS transporter</fullName>
    </submittedName>
</protein>